<dbReference type="Proteomes" id="UP000467236">
    <property type="component" value="Chromosome"/>
</dbReference>
<name>A0A7I7MXI4_9MYCO</name>
<accession>A0A7I7MXI4</accession>
<dbReference type="KEGG" id="mshj:MSHI_41190"/>
<reference evidence="1 2" key="1">
    <citation type="journal article" date="2019" name="Emerg. Microbes Infect.">
        <title>Comprehensive subspecies identification of 175 nontuberculous mycobacteria species based on 7547 genomic profiles.</title>
        <authorList>
            <person name="Matsumoto Y."/>
            <person name="Kinjo T."/>
            <person name="Motooka D."/>
            <person name="Nabeya D."/>
            <person name="Jung N."/>
            <person name="Uechi K."/>
            <person name="Horii T."/>
            <person name="Iida T."/>
            <person name="Fujita J."/>
            <person name="Nakamura S."/>
        </authorList>
    </citation>
    <scope>NUCLEOTIDE SEQUENCE [LARGE SCALE GENOMIC DNA]</scope>
    <source>
        <strain evidence="1 2">JCM 14233</strain>
    </source>
</reference>
<evidence type="ECO:0000313" key="2">
    <source>
        <dbReference type="Proteomes" id="UP000467236"/>
    </source>
</evidence>
<organism evidence="1 2">
    <name type="scientific">Mycobacterium shinjukuense</name>
    <dbReference type="NCBI Taxonomy" id="398694"/>
    <lineage>
        <taxon>Bacteria</taxon>
        <taxon>Bacillati</taxon>
        <taxon>Actinomycetota</taxon>
        <taxon>Actinomycetes</taxon>
        <taxon>Mycobacteriales</taxon>
        <taxon>Mycobacteriaceae</taxon>
        <taxon>Mycobacterium</taxon>
    </lineage>
</organism>
<dbReference type="AlphaFoldDB" id="A0A7I7MXI4"/>
<keyword evidence="2" id="KW-1185">Reference proteome</keyword>
<protein>
    <submittedName>
        <fullName evidence="1">Uncharacterized protein</fullName>
    </submittedName>
</protein>
<dbReference type="EMBL" id="AP022575">
    <property type="protein sequence ID" value="BBX76213.1"/>
    <property type="molecule type" value="Genomic_DNA"/>
</dbReference>
<sequence length="53" mass="5215">MAAGPSVAALVVGADELSGTVAAVSGASSVETDTAANNGYFVIFYRQVAHSLA</sequence>
<evidence type="ECO:0000313" key="1">
    <source>
        <dbReference type="EMBL" id="BBX76213.1"/>
    </source>
</evidence>
<proteinExistence type="predicted"/>
<gene>
    <name evidence="1" type="ORF">MSHI_41190</name>
</gene>